<dbReference type="AlphaFoldDB" id="A0A172XTY7"/>
<proteinExistence type="predicted"/>
<dbReference type="KEGG" id="chh:A0O34_07040"/>
<evidence type="ECO:0000313" key="2">
    <source>
        <dbReference type="Proteomes" id="UP000077824"/>
    </source>
</evidence>
<dbReference type="OrthoDB" id="969612at2"/>
<gene>
    <name evidence="1" type="ORF">A0O34_07040</name>
</gene>
<dbReference type="STRING" id="1685010.A0O34_07040"/>
<dbReference type="Proteomes" id="UP000077824">
    <property type="component" value="Chromosome"/>
</dbReference>
<dbReference type="RefSeq" id="WP_066753003.1">
    <property type="nucleotide sequence ID" value="NZ_CP015199.1"/>
</dbReference>
<evidence type="ECO:0000313" key="1">
    <source>
        <dbReference type="EMBL" id="ANF50285.1"/>
    </source>
</evidence>
<keyword evidence="2" id="KW-1185">Reference proteome</keyword>
<accession>A0A172XTY7</accession>
<reference evidence="1 2" key="1">
    <citation type="submission" date="2016-04" db="EMBL/GenBank/DDBJ databases">
        <title>Complete Genome Sequence of Chryseobacterium sp. IHBB 10212.</title>
        <authorList>
            <person name="Pal M."/>
            <person name="Swarnkar M.K."/>
            <person name="Kaushal K."/>
            <person name="Chhibber S."/>
            <person name="Singh A.K."/>
            <person name="Gulati A."/>
        </authorList>
    </citation>
    <scope>NUCLEOTIDE SEQUENCE [LARGE SCALE GENOMIC DNA]</scope>
    <source>
        <strain evidence="1 2">IHBB 10212</strain>
    </source>
</reference>
<name>A0A172XTY7_9FLAO</name>
<sequence length="133" mass="15589">MKALERMNNVEKGKFLADLLPEELPNITRFIEQEIQGFMKSEDHNKSIWKGTLITADFWYSLVRNVEKAIQKCGSRLHKNHRWFADQLFDGYNALFTIHCLIEYATKAECNHKLKQGIHFLFSEAKLIQTTTN</sequence>
<protein>
    <submittedName>
        <fullName evidence="1">Uncharacterized protein</fullName>
    </submittedName>
</protein>
<organism evidence="1 2">
    <name type="scientific">Chryseobacterium glaciei</name>
    <dbReference type="NCBI Taxonomy" id="1685010"/>
    <lineage>
        <taxon>Bacteria</taxon>
        <taxon>Pseudomonadati</taxon>
        <taxon>Bacteroidota</taxon>
        <taxon>Flavobacteriia</taxon>
        <taxon>Flavobacteriales</taxon>
        <taxon>Weeksellaceae</taxon>
        <taxon>Chryseobacterium group</taxon>
        <taxon>Chryseobacterium</taxon>
    </lineage>
</organism>
<dbReference type="EMBL" id="CP015199">
    <property type="protein sequence ID" value="ANF50285.1"/>
    <property type="molecule type" value="Genomic_DNA"/>
</dbReference>